<dbReference type="AlphaFoldDB" id="A0A2R6C761"/>
<comment type="caution">
    <text evidence="7">The sequence shown here is derived from an EMBL/GenBank/DDBJ whole genome shotgun (WGS) entry which is preliminary data.</text>
</comment>
<dbReference type="Pfam" id="PF12698">
    <property type="entry name" value="ABC2_membrane_3"/>
    <property type="match status" value="1"/>
</dbReference>
<feature type="transmembrane region" description="Helical" evidence="5">
    <location>
        <begin position="353"/>
        <end position="373"/>
    </location>
</feature>
<evidence type="ECO:0000256" key="4">
    <source>
        <dbReference type="ARBA" id="ARBA00023136"/>
    </source>
</evidence>
<evidence type="ECO:0000256" key="5">
    <source>
        <dbReference type="SAM" id="Phobius"/>
    </source>
</evidence>
<sequence length="422" mass="45534">MGWGVIFIKDLKELLRNRKALALVTVMPLLLFSALGVLSNYSLTKTPTVIAFVDKDTGYGSTNYGQQLFSNIEAYGQSIDLVVVNESSFRVAKQMVADGQAVMAIFVPENFSYALNQTFGVANLTLFTTPGSTKAQVVNQIVNSALSDISAQVTYARLHKVYGANASKVLNPVTVYVEEYQVRTPFNTTVSTPYAGILPALIVLVSVETNVGLIIDSLVGEKERRTLEMLLVTPVSRWGIIIGKTLAVLVISLVSAIAILVGIILEVGLAFSGLAQSITPTAIQIKPLQAAALIGILTATVVVTQLITAALSAYATNTKEANASIGLVMSLPVLSMYPLLFSSLFSLPHLVQAVMYLLPFTYSYLLLNMALIGPASLFDFVYVAALVGYTLLLLYITVKLYGREAVIVGTNRKIHLRKPKTK</sequence>
<keyword evidence="3 5" id="KW-1133">Transmembrane helix</keyword>
<evidence type="ECO:0000313" key="7">
    <source>
        <dbReference type="EMBL" id="PSO06745.1"/>
    </source>
</evidence>
<keyword evidence="2 5" id="KW-0812">Transmembrane</keyword>
<feature type="transmembrane region" description="Helical" evidence="5">
    <location>
        <begin position="246"/>
        <end position="271"/>
    </location>
</feature>
<dbReference type="InterPro" id="IPR047817">
    <property type="entry name" value="ABC2_TM_bact-type"/>
</dbReference>
<feature type="transmembrane region" description="Helical" evidence="5">
    <location>
        <begin position="327"/>
        <end position="347"/>
    </location>
</feature>
<dbReference type="GO" id="GO:0016020">
    <property type="term" value="C:membrane"/>
    <property type="evidence" value="ECO:0007669"/>
    <property type="project" value="UniProtKB-SubCell"/>
</dbReference>
<protein>
    <recommendedName>
        <fullName evidence="6">ABC transmembrane type-2 domain-containing protein</fullName>
    </recommendedName>
</protein>
<feature type="transmembrane region" description="Helical" evidence="5">
    <location>
        <begin position="291"/>
        <end position="315"/>
    </location>
</feature>
<evidence type="ECO:0000256" key="1">
    <source>
        <dbReference type="ARBA" id="ARBA00004141"/>
    </source>
</evidence>
<evidence type="ECO:0000256" key="3">
    <source>
        <dbReference type="ARBA" id="ARBA00022989"/>
    </source>
</evidence>
<dbReference type="Gene3D" id="3.40.1710.10">
    <property type="entry name" value="abc type-2 transporter like domain"/>
    <property type="match status" value="1"/>
</dbReference>
<dbReference type="PANTHER" id="PTHR43471">
    <property type="entry name" value="ABC TRANSPORTER PERMEASE"/>
    <property type="match status" value="1"/>
</dbReference>
<evidence type="ECO:0000313" key="8">
    <source>
        <dbReference type="Proteomes" id="UP000242015"/>
    </source>
</evidence>
<accession>A0A2R6C761</accession>
<organism evidence="7 8">
    <name type="scientific">Candidatus Marsarchaeota G2 archaeon BE_D</name>
    <dbReference type="NCBI Taxonomy" id="1978158"/>
    <lineage>
        <taxon>Archaea</taxon>
        <taxon>Candidatus Marsarchaeota</taxon>
        <taxon>Candidatus Marsarchaeota group 2</taxon>
    </lineage>
</organism>
<feature type="transmembrane region" description="Helical" evidence="5">
    <location>
        <begin position="20"/>
        <end position="38"/>
    </location>
</feature>
<dbReference type="GO" id="GO:0140359">
    <property type="term" value="F:ABC-type transporter activity"/>
    <property type="evidence" value="ECO:0007669"/>
    <property type="project" value="InterPro"/>
</dbReference>
<feature type="domain" description="ABC transmembrane type-2" evidence="6">
    <location>
        <begin position="163"/>
        <end position="404"/>
    </location>
</feature>
<feature type="transmembrane region" description="Helical" evidence="5">
    <location>
        <begin position="380"/>
        <end position="398"/>
    </location>
</feature>
<evidence type="ECO:0000256" key="2">
    <source>
        <dbReference type="ARBA" id="ARBA00022692"/>
    </source>
</evidence>
<proteinExistence type="predicted"/>
<dbReference type="PANTHER" id="PTHR43471:SF3">
    <property type="entry name" value="ABC TRANSPORTER PERMEASE PROTEIN NATB"/>
    <property type="match status" value="1"/>
</dbReference>
<dbReference type="PROSITE" id="PS51012">
    <property type="entry name" value="ABC_TM2"/>
    <property type="match status" value="1"/>
</dbReference>
<name>A0A2R6C761_9ARCH</name>
<reference evidence="7 8" key="1">
    <citation type="submission" date="2017-04" db="EMBL/GenBank/DDBJ databases">
        <title>Novel microbial lineages endemic to geothermal iron-oxide mats fill important gaps in the evolutionary history of Archaea.</title>
        <authorList>
            <person name="Jay Z.J."/>
            <person name="Beam J.P."/>
            <person name="Dlakic M."/>
            <person name="Rusch D.B."/>
            <person name="Kozubal M.A."/>
            <person name="Inskeep W.P."/>
        </authorList>
    </citation>
    <scope>NUCLEOTIDE SEQUENCE [LARGE SCALE GENOMIC DNA]</scope>
    <source>
        <strain evidence="7">BE_D</strain>
    </source>
</reference>
<dbReference type="InterPro" id="IPR013525">
    <property type="entry name" value="ABC2_TM"/>
</dbReference>
<evidence type="ECO:0000259" key="6">
    <source>
        <dbReference type="PROSITE" id="PS51012"/>
    </source>
</evidence>
<gene>
    <name evidence="7" type="ORF">B9Q04_14470</name>
</gene>
<comment type="subcellular location">
    <subcellularLocation>
        <location evidence="1">Membrane</location>
        <topology evidence="1">Multi-pass membrane protein</topology>
    </subcellularLocation>
</comment>
<keyword evidence="4 5" id="KW-0472">Membrane</keyword>
<dbReference type="Proteomes" id="UP000242015">
    <property type="component" value="Unassembled WGS sequence"/>
</dbReference>
<dbReference type="EMBL" id="NEXF01000410">
    <property type="protein sequence ID" value="PSO06745.1"/>
    <property type="molecule type" value="Genomic_DNA"/>
</dbReference>